<reference evidence="1 2" key="1">
    <citation type="journal article" date="2019" name="Sci. Rep.">
        <title>Orb-weaving spider Araneus ventricosus genome elucidates the spidroin gene catalogue.</title>
        <authorList>
            <person name="Kono N."/>
            <person name="Nakamura H."/>
            <person name="Ohtoshi R."/>
            <person name="Moran D.A.P."/>
            <person name="Shinohara A."/>
            <person name="Yoshida Y."/>
            <person name="Fujiwara M."/>
            <person name="Mori M."/>
            <person name="Tomita M."/>
            <person name="Arakawa K."/>
        </authorList>
    </citation>
    <scope>NUCLEOTIDE SEQUENCE [LARGE SCALE GENOMIC DNA]</scope>
</reference>
<evidence type="ECO:0000313" key="2">
    <source>
        <dbReference type="Proteomes" id="UP000499080"/>
    </source>
</evidence>
<organism evidence="1 2">
    <name type="scientific">Araneus ventricosus</name>
    <name type="common">Orbweaver spider</name>
    <name type="synonym">Epeira ventricosa</name>
    <dbReference type="NCBI Taxonomy" id="182803"/>
    <lineage>
        <taxon>Eukaryota</taxon>
        <taxon>Metazoa</taxon>
        <taxon>Ecdysozoa</taxon>
        <taxon>Arthropoda</taxon>
        <taxon>Chelicerata</taxon>
        <taxon>Arachnida</taxon>
        <taxon>Araneae</taxon>
        <taxon>Araneomorphae</taxon>
        <taxon>Entelegynae</taxon>
        <taxon>Araneoidea</taxon>
        <taxon>Araneidae</taxon>
        <taxon>Araneus</taxon>
    </lineage>
</organism>
<accession>A0A4Y2EES2</accession>
<proteinExistence type="predicted"/>
<gene>
    <name evidence="1" type="ORF">AVEN_49948_1</name>
</gene>
<comment type="caution">
    <text evidence="1">The sequence shown here is derived from an EMBL/GenBank/DDBJ whole genome shotgun (WGS) entry which is preliminary data.</text>
</comment>
<dbReference type="AlphaFoldDB" id="A0A4Y2EES2"/>
<protein>
    <submittedName>
        <fullName evidence="1">Uncharacterized protein</fullName>
    </submittedName>
</protein>
<keyword evidence="2" id="KW-1185">Reference proteome</keyword>
<sequence>MYCNTDNNLLIQLFEGACDVRRTELLRKMLTIKRKYEGSSKINVKGTVSKNICSRIQRDTHASGIVTILVEAFAPSVRHRIETSTEEIKVNVRETCQDGLLNFDIGSEIPNTQVLSQRPKR</sequence>
<name>A0A4Y2EES2_ARAVE</name>
<evidence type="ECO:0000313" key="1">
    <source>
        <dbReference type="EMBL" id="GBM27642.1"/>
    </source>
</evidence>
<dbReference type="Proteomes" id="UP000499080">
    <property type="component" value="Unassembled WGS sequence"/>
</dbReference>
<dbReference type="EMBL" id="BGPR01000591">
    <property type="protein sequence ID" value="GBM27642.1"/>
    <property type="molecule type" value="Genomic_DNA"/>
</dbReference>